<feature type="chain" id="PRO_5039664119" description="DUF3558 domain-containing protein" evidence="1">
    <location>
        <begin position="35"/>
        <end position="199"/>
    </location>
</feature>
<dbReference type="AlphaFoldDB" id="A0A8H1QVT4"/>
<dbReference type="GeneID" id="75182987"/>
<protein>
    <recommendedName>
        <fullName evidence="4">DUF3558 domain-containing protein</fullName>
    </recommendedName>
</protein>
<evidence type="ECO:0000313" key="3">
    <source>
        <dbReference type="Proteomes" id="UP000298111"/>
    </source>
</evidence>
<reference evidence="2 3" key="1">
    <citation type="submission" date="2018-10" db="EMBL/GenBank/DDBJ databases">
        <title>Isolation of pseudouridimycin from Streptomyces albus DSM 40763.</title>
        <authorList>
            <person name="Rosenqvist P."/>
            <person name="Metsae-Ketelae M."/>
            <person name="Virta P."/>
        </authorList>
    </citation>
    <scope>NUCLEOTIDE SEQUENCE [LARGE SCALE GENOMIC DNA]</scope>
    <source>
        <strain evidence="2 3">DSM 40763</strain>
    </source>
</reference>
<feature type="signal peptide" evidence="1">
    <location>
        <begin position="1"/>
        <end position="34"/>
    </location>
</feature>
<evidence type="ECO:0008006" key="4">
    <source>
        <dbReference type="Google" id="ProtNLM"/>
    </source>
</evidence>
<dbReference type="RefSeq" id="WP_031026576.1">
    <property type="nucleotide sequence ID" value="NZ_CP103060.1"/>
</dbReference>
<gene>
    <name evidence="2" type="ORF">D8771_12835</name>
</gene>
<evidence type="ECO:0000256" key="1">
    <source>
        <dbReference type="SAM" id="SignalP"/>
    </source>
</evidence>
<dbReference type="PROSITE" id="PS51257">
    <property type="entry name" value="PROKAR_LIPOPROTEIN"/>
    <property type="match status" value="1"/>
</dbReference>
<name>A0A8H1QVT4_9ACTN</name>
<accession>A0A8H1QVT4</accession>
<comment type="caution">
    <text evidence="2">The sequence shown here is derived from an EMBL/GenBank/DDBJ whole genome shotgun (WGS) entry which is preliminary data.</text>
</comment>
<keyword evidence="1" id="KW-0732">Signal</keyword>
<proteinExistence type="predicted"/>
<evidence type="ECO:0000313" key="2">
    <source>
        <dbReference type="EMBL" id="TGG84718.1"/>
    </source>
</evidence>
<dbReference type="Proteomes" id="UP000298111">
    <property type="component" value="Unassembled WGS sequence"/>
</dbReference>
<sequence length="199" mass="21142">MPQASARPGVLRRKLLRTALCAALLAAIAGCGHGREYTVPDSLCGTRTDPDLLGALLPRGAGVHVSHPVSREEGREKGSVCSVSVKEDEDASSYSPAVRVQWDIVPGDRSAEDLMKVKDGRARAYGNPRESGLGKLSLLADHGLVVVASCPGEGNGVSLVLDVEVSTDTPEDVDKRRTTIERFGRQQLKSVLREQGCTG</sequence>
<dbReference type="EMBL" id="RCIY01000046">
    <property type="protein sequence ID" value="TGG84718.1"/>
    <property type="molecule type" value="Genomic_DNA"/>
</dbReference>
<organism evidence="2 3">
    <name type="scientific">Streptomyces albus</name>
    <dbReference type="NCBI Taxonomy" id="1888"/>
    <lineage>
        <taxon>Bacteria</taxon>
        <taxon>Bacillati</taxon>
        <taxon>Actinomycetota</taxon>
        <taxon>Actinomycetes</taxon>
        <taxon>Kitasatosporales</taxon>
        <taxon>Streptomycetaceae</taxon>
        <taxon>Streptomyces</taxon>
    </lineage>
</organism>